<dbReference type="Gene3D" id="3.10.110.10">
    <property type="entry name" value="Ubiquitin Conjugating Enzyme"/>
    <property type="match status" value="1"/>
</dbReference>
<accession>A0A9J6CAI3</accession>
<feature type="domain" description="UBA" evidence="1">
    <location>
        <begin position="224"/>
        <end position="261"/>
    </location>
</feature>
<name>A0A9J6CAI3_POLVA</name>
<dbReference type="InterPro" id="IPR000608">
    <property type="entry name" value="UBC"/>
</dbReference>
<evidence type="ECO:0000259" key="1">
    <source>
        <dbReference type="PROSITE" id="PS50030"/>
    </source>
</evidence>
<dbReference type="AlphaFoldDB" id="A0A9J6CAI3"/>
<evidence type="ECO:0000313" key="3">
    <source>
        <dbReference type="Proteomes" id="UP001107558"/>
    </source>
</evidence>
<evidence type="ECO:0000313" key="2">
    <source>
        <dbReference type="EMBL" id="KAG5678896.1"/>
    </source>
</evidence>
<dbReference type="OrthoDB" id="9993688at2759"/>
<protein>
    <recommendedName>
        <fullName evidence="1">UBA domain-containing protein</fullName>
    </recommendedName>
</protein>
<dbReference type="SUPFAM" id="SSF54495">
    <property type="entry name" value="UBC-like"/>
    <property type="match status" value="1"/>
</dbReference>
<dbReference type="Pfam" id="PF00179">
    <property type="entry name" value="UQ_con"/>
    <property type="match status" value="1"/>
</dbReference>
<dbReference type="PROSITE" id="PS50030">
    <property type="entry name" value="UBA"/>
    <property type="match status" value="1"/>
</dbReference>
<comment type="caution">
    <text evidence="2">The sequence shown here is derived from an EMBL/GenBank/DDBJ whole genome shotgun (WGS) entry which is preliminary data.</text>
</comment>
<dbReference type="Gene3D" id="1.10.8.10">
    <property type="entry name" value="DNA helicase RuvA subunit, C-terminal domain"/>
    <property type="match status" value="1"/>
</dbReference>
<dbReference type="SUPFAM" id="SSF46934">
    <property type="entry name" value="UBA-like"/>
    <property type="match status" value="1"/>
</dbReference>
<organism evidence="2 3">
    <name type="scientific">Polypedilum vanderplanki</name>
    <name type="common">Sleeping chironomid midge</name>
    <dbReference type="NCBI Taxonomy" id="319348"/>
    <lineage>
        <taxon>Eukaryota</taxon>
        <taxon>Metazoa</taxon>
        <taxon>Ecdysozoa</taxon>
        <taxon>Arthropoda</taxon>
        <taxon>Hexapoda</taxon>
        <taxon>Insecta</taxon>
        <taxon>Pterygota</taxon>
        <taxon>Neoptera</taxon>
        <taxon>Endopterygota</taxon>
        <taxon>Diptera</taxon>
        <taxon>Nematocera</taxon>
        <taxon>Chironomoidea</taxon>
        <taxon>Chironomidae</taxon>
        <taxon>Chironominae</taxon>
        <taxon>Polypedilum</taxon>
        <taxon>Polypedilum</taxon>
    </lineage>
</organism>
<keyword evidence="3" id="KW-1185">Reference proteome</keyword>
<sequence length="261" mass="30700">MDLFTKRIKRNWLFYQDMPSANQLHEDFMDFMKNRPEFNSLIKIGKSYIHSKEYSSGVVSLRYSWRDQYEILKANNVFAECASEELALKIERELQNMAIKLNILIPGSDMTEGPLSNQQDYRFIVYITKLKPIEDRCLRCEKYYSQGKKSHMLKHHMGFVRAWRDCRQRRTVLLSLQALLAAAEPDDPQDAVVANQYKENYEMFCKTAKHWTNVYAKGPHKIPEFDTKVQTLKNIGVNEFDARAALSRHNWDINLATNDIF</sequence>
<reference evidence="2" key="1">
    <citation type="submission" date="2021-03" db="EMBL/GenBank/DDBJ databases">
        <title>Chromosome level genome of the anhydrobiotic midge Polypedilum vanderplanki.</title>
        <authorList>
            <person name="Yoshida Y."/>
            <person name="Kikawada T."/>
            <person name="Gusev O."/>
        </authorList>
    </citation>
    <scope>NUCLEOTIDE SEQUENCE</scope>
    <source>
        <strain evidence="2">NIAS01</strain>
        <tissue evidence="2">Whole body or cell culture</tissue>
    </source>
</reference>
<dbReference type="EMBL" id="JADBJN010000002">
    <property type="protein sequence ID" value="KAG5678896.1"/>
    <property type="molecule type" value="Genomic_DNA"/>
</dbReference>
<gene>
    <name evidence="2" type="ORF">PVAND_008521</name>
</gene>
<dbReference type="Proteomes" id="UP001107558">
    <property type="component" value="Chromosome 2"/>
</dbReference>
<dbReference type="InterPro" id="IPR015940">
    <property type="entry name" value="UBA"/>
</dbReference>
<proteinExistence type="predicted"/>
<dbReference type="InterPro" id="IPR016135">
    <property type="entry name" value="UBQ-conjugating_enzyme/RWD"/>
</dbReference>
<dbReference type="InterPro" id="IPR009060">
    <property type="entry name" value="UBA-like_sf"/>
</dbReference>